<keyword evidence="8" id="KW-1185">Reference proteome</keyword>
<dbReference type="InterPro" id="IPR051533">
    <property type="entry name" value="WaaL-like"/>
</dbReference>
<evidence type="ECO:0000256" key="5">
    <source>
        <dbReference type="SAM" id="Phobius"/>
    </source>
</evidence>
<feature type="transmembrane region" description="Helical" evidence="5">
    <location>
        <begin position="13"/>
        <end position="33"/>
    </location>
</feature>
<dbReference type="GO" id="GO:0016020">
    <property type="term" value="C:membrane"/>
    <property type="evidence" value="ECO:0007669"/>
    <property type="project" value="UniProtKB-SubCell"/>
</dbReference>
<feature type="transmembrane region" description="Helical" evidence="5">
    <location>
        <begin position="85"/>
        <end position="102"/>
    </location>
</feature>
<feature type="transmembrane region" description="Helical" evidence="5">
    <location>
        <begin position="419"/>
        <end position="437"/>
    </location>
</feature>
<evidence type="ECO:0000313" key="8">
    <source>
        <dbReference type="Proteomes" id="UP000198999"/>
    </source>
</evidence>
<accession>A0A1H9DA30</accession>
<feature type="transmembrane region" description="Helical" evidence="5">
    <location>
        <begin position="325"/>
        <end position="343"/>
    </location>
</feature>
<dbReference type="AlphaFoldDB" id="A0A1H9DA30"/>
<dbReference type="OrthoDB" id="1402500at2"/>
<feature type="transmembrane region" description="Helical" evidence="5">
    <location>
        <begin position="220"/>
        <end position="251"/>
    </location>
</feature>
<reference evidence="7 8" key="1">
    <citation type="submission" date="2016-10" db="EMBL/GenBank/DDBJ databases">
        <authorList>
            <person name="de Groot N.N."/>
        </authorList>
    </citation>
    <scope>NUCLEOTIDE SEQUENCE [LARGE SCALE GENOMIC DNA]</scope>
    <source>
        <strain evidence="7 8">DSM 21035</strain>
    </source>
</reference>
<keyword evidence="2 5" id="KW-0812">Transmembrane</keyword>
<dbReference type="Proteomes" id="UP000198999">
    <property type="component" value="Unassembled WGS sequence"/>
</dbReference>
<keyword evidence="4 5" id="KW-0472">Membrane</keyword>
<dbReference type="RefSeq" id="WP_092576870.1">
    <property type="nucleotide sequence ID" value="NZ_FOFN01000001.1"/>
</dbReference>
<dbReference type="PANTHER" id="PTHR37422">
    <property type="entry name" value="TEICHURONIC ACID BIOSYNTHESIS PROTEIN TUAE"/>
    <property type="match status" value="1"/>
</dbReference>
<dbReference type="Pfam" id="PF04932">
    <property type="entry name" value="Wzy_C"/>
    <property type="match status" value="1"/>
</dbReference>
<proteinExistence type="predicted"/>
<evidence type="ECO:0000256" key="1">
    <source>
        <dbReference type="ARBA" id="ARBA00004141"/>
    </source>
</evidence>
<organism evidence="7 8">
    <name type="scientific">Hyunsoonleella jejuensis</name>
    <dbReference type="NCBI Taxonomy" id="419940"/>
    <lineage>
        <taxon>Bacteria</taxon>
        <taxon>Pseudomonadati</taxon>
        <taxon>Bacteroidota</taxon>
        <taxon>Flavobacteriia</taxon>
        <taxon>Flavobacteriales</taxon>
        <taxon>Flavobacteriaceae</taxon>
    </lineage>
</organism>
<feature type="transmembrane region" description="Helical" evidence="5">
    <location>
        <begin position="114"/>
        <end position="133"/>
    </location>
</feature>
<keyword evidence="3 5" id="KW-1133">Transmembrane helix</keyword>
<feature type="transmembrane region" description="Helical" evidence="5">
    <location>
        <begin position="392"/>
        <end position="413"/>
    </location>
</feature>
<dbReference type="PANTHER" id="PTHR37422:SF13">
    <property type="entry name" value="LIPOPOLYSACCHARIDE BIOSYNTHESIS PROTEIN PA4999-RELATED"/>
    <property type="match status" value="1"/>
</dbReference>
<gene>
    <name evidence="7" type="ORF">SAMN05421824_1169</name>
</gene>
<keyword evidence="7" id="KW-0436">Ligase</keyword>
<evidence type="ECO:0000256" key="3">
    <source>
        <dbReference type="ARBA" id="ARBA00022989"/>
    </source>
</evidence>
<feature type="transmembrane region" description="Helical" evidence="5">
    <location>
        <begin position="145"/>
        <end position="169"/>
    </location>
</feature>
<dbReference type="STRING" id="419940.SAMN05421824_1169"/>
<evidence type="ECO:0000256" key="2">
    <source>
        <dbReference type="ARBA" id="ARBA00022692"/>
    </source>
</evidence>
<feature type="transmembrane region" description="Helical" evidence="5">
    <location>
        <begin position="189"/>
        <end position="208"/>
    </location>
</feature>
<protein>
    <submittedName>
        <fullName evidence="7">O-Antigen ligase</fullName>
    </submittedName>
</protein>
<feature type="transmembrane region" description="Helical" evidence="5">
    <location>
        <begin position="257"/>
        <end position="279"/>
    </location>
</feature>
<dbReference type="EMBL" id="FOFN01000001">
    <property type="protein sequence ID" value="SEQ10167.1"/>
    <property type="molecule type" value="Genomic_DNA"/>
</dbReference>
<dbReference type="InterPro" id="IPR007016">
    <property type="entry name" value="O-antigen_ligase-rel_domated"/>
</dbReference>
<sequence>MIKSGKINKEIEFLFKAIYIKIALVLMVVSYFYNLPVLKYSAIGENELRLYDLVGLVILFVVVNNFKLIRIYIKSKTYFKYLHAFILWAGFSLIFNLIFSLYKARPLWFVQTCLYYYHLLVFFYTAILMAMYLRKRSNYKYIASLILLLAIAEAVVVFGQHAGVVPFLWNDIYKSSYGGFLSGALGPNKINLGMNMFFSFIFATGLILQPQIKVNKLLIFGALLTSLAAIGVSGSRTTYLALIVFICYLFVSKTKKFFGLSIIISLGVIIAFFLNLELIETITTTIENRVVNKVSDPRLLSGENLDVGELYEDLGSGRKELSIRYLYYLLENPLIIPLGIGLNNRLLIQSSAHNIYLSLINEVGLVGLFLYMKWIINYLYLKFGRLVSLKSALSGLILAMLVTLFFGEHLYIYRSLFTILGYFLLIVVMLIAPRYYFMNARKK</sequence>
<dbReference type="GO" id="GO:0016874">
    <property type="term" value="F:ligase activity"/>
    <property type="evidence" value="ECO:0007669"/>
    <property type="project" value="UniProtKB-KW"/>
</dbReference>
<comment type="subcellular location">
    <subcellularLocation>
        <location evidence="1">Membrane</location>
        <topology evidence="1">Multi-pass membrane protein</topology>
    </subcellularLocation>
</comment>
<feature type="transmembrane region" description="Helical" evidence="5">
    <location>
        <begin position="53"/>
        <end position="73"/>
    </location>
</feature>
<evidence type="ECO:0000313" key="7">
    <source>
        <dbReference type="EMBL" id="SEQ10167.1"/>
    </source>
</evidence>
<evidence type="ECO:0000259" key="6">
    <source>
        <dbReference type="Pfam" id="PF04932"/>
    </source>
</evidence>
<feature type="domain" description="O-antigen ligase-related" evidence="6">
    <location>
        <begin position="222"/>
        <end position="372"/>
    </location>
</feature>
<feature type="transmembrane region" description="Helical" evidence="5">
    <location>
        <begin position="355"/>
        <end position="380"/>
    </location>
</feature>
<name>A0A1H9DA30_9FLAO</name>
<evidence type="ECO:0000256" key="4">
    <source>
        <dbReference type="ARBA" id="ARBA00023136"/>
    </source>
</evidence>